<feature type="DNA-binding region" description="H-T-H motif" evidence="4">
    <location>
        <begin position="57"/>
        <end position="76"/>
    </location>
</feature>
<accession>A0ABU8SDL5</accession>
<dbReference type="Pfam" id="PF00440">
    <property type="entry name" value="TetR_N"/>
    <property type="match status" value="1"/>
</dbReference>
<keyword evidence="2 4" id="KW-0238">DNA-binding</keyword>
<name>A0ABU8SDL5_9SPHN</name>
<reference evidence="7 8" key="1">
    <citation type="submission" date="2024-03" db="EMBL/GenBank/DDBJ databases">
        <authorList>
            <person name="Jo J.-H."/>
        </authorList>
    </citation>
    <scope>NUCLEOTIDE SEQUENCE [LARGE SCALE GENOMIC DNA]</scope>
    <source>
        <strain evidence="7 8">AS3R-12</strain>
    </source>
</reference>
<evidence type="ECO:0000256" key="2">
    <source>
        <dbReference type="ARBA" id="ARBA00023125"/>
    </source>
</evidence>
<organism evidence="7 8">
    <name type="scientific">Novosphingobium aquae</name>
    <dbReference type="NCBI Taxonomy" id="3133435"/>
    <lineage>
        <taxon>Bacteria</taxon>
        <taxon>Pseudomonadati</taxon>
        <taxon>Pseudomonadota</taxon>
        <taxon>Alphaproteobacteria</taxon>
        <taxon>Sphingomonadales</taxon>
        <taxon>Sphingomonadaceae</taxon>
        <taxon>Novosphingobium</taxon>
    </lineage>
</organism>
<evidence type="ECO:0000256" key="3">
    <source>
        <dbReference type="ARBA" id="ARBA00023163"/>
    </source>
</evidence>
<dbReference type="Gene3D" id="1.10.357.10">
    <property type="entry name" value="Tetracycline Repressor, domain 2"/>
    <property type="match status" value="1"/>
</dbReference>
<evidence type="ECO:0000313" key="8">
    <source>
        <dbReference type="Proteomes" id="UP001379235"/>
    </source>
</evidence>
<feature type="compositionally biased region" description="Basic and acidic residues" evidence="5">
    <location>
        <begin position="18"/>
        <end position="32"/>
    </location>
</feature>
<sequence>MAWLNSNILPFEGVEMSTETKKRERPRGEHRTSAANRQKILEATLQVAQEYGYQGTTIPRVSLKAQLPTGSVYWHFESKDILFASLMDQSREWLEGFHRKRRPLPGESTRKHLERIYCNAPESEALITQDFWRLGVILSVDQSVREQVSRQRFLDLRKAVMEEYTEWYRQTLPTDIQERCPDRAFQMGKFTLVCADGNLIMNASGDTLPGYLRMAGISLIALAESPLDAF</sequence>
<keyword evidence="3" id="KW-0804">Transcription</keyword>
<proteinExistence type="predicted"/>
<evidence type="ECO:0000256" key="1">
    <source>
        <dbReference type="ARBA" id="ARBA00023015"/>
    </source>
</evidence>
<feature type="region of interest" description="Disordered" evidence="5">
    <location>
        <begin position="14"/>
        <end position="34"/>
    </location>
</feature>
<keyword evidence="8" id="KW-1185">Reference proteome</keyword>
<dbReference type="RefSeq" id="WP_339969882.1">
    <property type="nucleotide sequence ID" value="NZ_JBBHJY010000013.1"/>
</dbReference>
<dbReference type="InterPro" id="IPR001647">
    <property type="entry name" value="HTH_TetR"/>
</dbReference>
<evidence type="ECO:0000259" key="6">
    <source>
        <dbReference type="PROSITE" id="PS50977"/>
    </source>
</evidence>
<dbReference type="InterPro" id="IPR009057">
    <property type="entry name" value="Homeodomain-like_sf"/>
</dbReference>
<evidence type="ECO:0000256" key="5">
    <source>
        <dbReference type="SAM" id="MobiDB-lite"/>
    </source>
</evidence>
<dbReference type="EMBL" id="JBBHJY010000013">
    <property type="protein sequence ID" value="MEJ6012058.1"/>
    <property type="molecule type" value="Genomic_DNA"/>
</dbReference>
<evidence type="ECO:0000313" key="7">
    <source>
        <dbReference type="EMBL" id="MEJ6012058.1"/>
    </source>
</evidence>
<comment type="caution">
    <text evidence="7">The sequence shown here is derived from an EMBL/GenBank/DDBJ whole genome shotgun (WGS) entry which is preliminary data.</text>
</comment>
<keyword evidence="1" id="KW-0805">Transcription regulation</keyword>
<dbReference type="PRINTS" id="PR00455">
    <property type="entry name" value="HTHTETR"/>
</dbReference>
<protein>
    <submittedName>
        <fullName evidence="7">TetR/AcrR family transcriptional regulator</fullName>
    </submittedName>
</protein>
<dbReference type="PANTHER" id="PTHR30055">
    <property type="entry name" value="HTH-TYPE TRANSCRIPTIONAL REGULATOR RUTR"/>
    <property type="match status" value="1"/>
</dbReference>
<dbReference type="PROSITE" id="PS50977">
    <property type="entry name" value="HTH_TETR_2"/>
    <property type="match status" value="1"/>
</dbReference>
<feature type="domain" description="HTH tetR-type" evidence="6">
    <location>
        <begin position="34"/>
        <end position="94"/>
    </location>
</feature>
<gene>
    <name evidence="7" type="ORF">WG900_19305</name>
</gene>
<dbReference type="PANTHER" id="PTHR30055:SF234">
    <property type="entry name" value="HTH-TYPE TRANSCRIPTIONAL REGULATOR BETI"/>
    <property type="match status" value="1"/>
</dbReference>
<dbReference type="Proteomes" id="UP001379235">
    <property type="component" value="Unassembled WGS sequence"/>
</dbReference>
<evidence type="ECO:0000256" key="4">
    <source>
        <dbReference type="PROSITE-ProRule" id="PRU00335"/>
    </source>
</evidence>
<dbReference type="SUPFAM" id="SSF46689">
    <property type="entry name" value="Homeodomain-like"/>
    <property type="match status" value="1"/>
</dbReference>
<dbReference type="InterPro" id="IPR050109">
    <property type="entry name" value="HTH-type_TetR-like_transc_reg"/>
</dbReference>